<sequence>MTIPHCNPAFCVLINGKTNYCSSTAVDEIRVNMMIVNHFVFLNLHFHDNSAL</sequence>
<protein>
    <submittedName>
        <fullName evidence="1">Uncharacterized protein</fullName>
    </submittedName>
</protein>
<accession>A0A0V0SW14</accession>
<name>A0A0V0SW14_9BILA</name>
<organism evidence="1 2">
    <name type="scientific">Trichinella murrelli</name>
    <dbReference type="NCBI Taxonomy" id="144512"/>
    <lineage>
        <taxon>Eukaryota</taxon>
        <taxon>Metazoa</taxon>
        <taxon>Ecdysozoa</taxon>
        <taxon>Nematoda</taxon>
        <taxon>Enoplea</taxon>
        <taxon>Dorylaimia</taxon>
        <taxon>Trichinellida</taxon>
        <taxon>Trichinellidae</taxon>
        <taxon>Trichinella</taxon>
    </lineage>
</organism>
<proteinExistence type="predicted"/>
<dbReference type="AlphaFoldDB" id="A0A0V0SW14"/>
<comment type="caution">
    <text evidence="1">The sequence shown here is derived from an EMBL/GenBank/DDBJ whole genome shotgun (WGS) entry which is preliminary data.</text>
</comment>
<evidence type="ECO:0000313" key="1">
    <source>
        <dbReference type="EMBL" id="KRX30898.1"/>
    </source>
</evidence>
<dbReference type="Proteomes" id="UP000055048">
    <property type="component" value="Unassembled WGS sequence"/>
</dbReference>
<keyword evidence="2" id="KW-1185">Reference proteome</keyword>
<evidence type="ECO:0000313" key="2">
    <source>
        <dbReference type="Proteomes" id="UP000055048"/>
    </source>
</evidence>
<dbReference type="EMBL" id="JYDJ01002127">
    <property type="protein sequence ID" value="KRX30898.1"/>
    <property type="molecule type" value="Genomic_DNA"/>
</dbReference>
<gene>
    <name evidence="1" type="ORF">T05_9325</name>
</gene>
<reference evidence="1 2" key="1">
    <citation type="submission" date="2015-01" db="EMBL/GenBank/DDBJ databases">
        <title>Evolution of Trichinella species and genotypes.</title>
        <authorList>
            <person name="Korhonen P.K."/>
            <person name="Edoardo P."/>
            <person name="Giuseppe L.R."/>
            <person name="Gasser R.B."/>
        </authorList>
    </citation>
    <scope>NUCLEOTIDE SEQUENCE [LARGE SCALE GENOMIC DNA]</scope>
    <source>
        <strain evidence="1">ISS417</strain>
    </source>
</reference>